<organism evidence="1 2">
    <name type="scientific">Shewanella japonica</name>
    <dbReference type="NCBI Taxonomy" id="93973"/>
    <lineage>
        <taxon>Bacteria</taxon>
        <taxon>Pseudomonadati</taxon>
        <taxon>Pseudomonadota</taxon>
        <taxon>Gammaproteobacteria</taxon>
        <taxon>Alteromonadales</taxon>
        <taxon>Shewanellaceae</taxon>
        <taxon>Shewanella</taxon>
    </lineage>
</organism>
<dbReference type="Pfam" id="PF14022">
    <property type="entry name" value="DUF4238"/>
    <property type="match status" value="1"/>
</dbReference>
<keyword evidence="2" id="KW-1185">Reference proteome</keyword>
<evidence type="ECO:0000313" key="1">
    <source>
        <dbReference type="EMBL" id="ARD22989.1"/>
    </source>
</evidence>
<reference evidence="1 2" key="1">
    <citation type="submission" date="2017-03" db="EMBL/GenBank/DDBJ databases">
        <title>Genome sequencing of Shewanella japonica KCTC 22435.</title>
        <authorList>
            <person name="Kim K.M."/>
        </authorList>
    </citation>
    <scope>NUCLEOTIDE SEQUENCE [LARGE SCALE GENOMIC DNA]</scope>
    <source>
        <strain evidence="1 2">KCTC 22435</strain>
    </source>
</reference>
<proteinExistence type="predicted"/>
<dbReference type="RefSeq" id="WP_080916119.1">
    <property type="nucleotide sequence ID" value="NZ_CP020472.1"/>
</dbReference>
<evidence type="ECO:0008006" key="3">
    <source>
        <dbReference type="Google" id="ProtNLM"/>
    </source>
</evidence>
<sequence>MGRQAGHHYIPASYLAGFTEGETKESIFWSIPIDNKKPFQTSPIKSCKKRDYYTIEHENSLLVEHWYANEIEPKIKQALEYISLHKTLPPKDEMQYLLLLAATLYLRTPSSRSTREAPLKRTQEIVDSIDKDVNISNRDAFKFNQTDLITSELKLISTVMECLSNKYYCLLISDDPNTNFITSDCPFLLMHPNSKVQYYGLNTKDIELSIPISKNAVLVGRNEEMKEGVFEANKKFVAAFNSNLITFTDKFFYSNQSKFYLLDDNGAPIVWDINNFERSNAL</sequence>
<protein>
    <recommendedName>
        <fullName evidence="3">DUF4238 domain-containing protein</fullName>
    </recommendedName>
</protein>
<name>A0ABN4YIB9_9GAMM</name>
<dbReference type="EMBL" id="CP020472">
    <property type="protein sequence ID" value="ARD22989.1"/>
    <property type="molecule type" value="Genomic_DNA"/>
</dbReference>
<evidence type="ECO:0000313" key="2">
    <source>
        <dbReference type="Proteomes" id="UP000191820"/>
    </source>
</evidence>
<dbReference type="Proteomes" id="UP000191820">
    <property type="component" value="Chromosome"/>
</dbReference>
<accession>A0ABN4YIB9</accession>
<dbReference type="InterPro" id="IPR025332">
    <property type="entry name" value="DUF4238"/>
</dbReference>
<gene>
    <name evidence="1" type="ORF">SJ2017_2703</name>
</gene>